<name>R7W0K6_AEGTA</name>
<accession>R7W0K6</accession>
<dbReference type="PANTHER" id="PTHR33074:SF90">
    <property type="entry name" value="DUF1618 DOMAIN-CONTAINING PROTEIN"/>
    <property type="match status" value="1"/>
</dbReference>
<evidence type="ECO:0000313" key="1">
    <source>
        <dbReference type="EnsemblPlants" id="EMT03144"/>
    </source>
</evidence>
<dbReference type="PANTHER" id="PTHR33074">
    <property type="entry name" value="EXPRESSED PROTEIN-RELATED"/>
    <property type="match status" value="1"/>
</dbReference>
<proteinExistence type="predicted"/>
<dbReference type="AlphaFoldDB" id="R7W0K6"/>
<dbReference type="Pfam" id="PF07762">
    <property type="entry name" value="DUF1618"/>
    <property type="match status" value="1"/>
</dbReference>
<dbReference type="ExpressionAtlas" id="R7W0K6">
    <property type="expression patterns" value="baseline"/>
</dbReference>
<dbReference type="InterPro" id="IPR011676">
    <property type="entry name" value="DUF1618"/>
</dbReference>
<dbReference type="EnsemblPlants" id="EMT03144">
    <property type="protein sequence ID" value="EMT03144"/>
    <property type="gene ID" value="F775_21126"/>
</dbReference>
<sequence>MGTKTKGSFPAYSFQPHAVDEAPRYPSSVLLDSKAYFADRENGTTAEAQSITGRTVKVTFCLADPPAVSHFCVHGPGFNIEDYTVEPRVISSDRDLALLGFAFAASPRSNVQGRGHAEYFVYKAGRGGRPSLTPIPATPPGIRNTWYVGIVSTLQVQAQLSRIRVDDLFIAPHKVITLGGGMVAWVDLWRGIIVCNILEEEADLFIYFIPLPKPEFNLLRKGDPIRIRDVTFCNDVIKFVEMDHHVYRQEGVTKRFKVTKDLDSIDRLHDVDILLTPHDDFIGAHDQQEQINNISDGWKVRTCYRHLSWDHWFKGHVVHVDGILVDDALRHYALSHQRWDDFAETLALSKMWDGNVGRITLRNLTTNFPILNTNGDDVVYMMVNCHAKNYWMVGVVWKKTVEILKPYSAERAYHFEQIFLPSAFSQYLNTSPRQPPRQNTSSIHGYQHPVSGQSNLPQGTHPGNANVAFVEGCLRPMHACQSRYPVPVVYTDAHGQSWLAVPLGQGSPQLASLVPSGSAPLNRHKRSNTEANAI</sequence>
<protein>
    <submittedName>
        <fullName evidence="1">Uncharacterized protein</fullName>
    </submittedName>
</protein>
<reference evidence="1" key="1">
    <citation type="submission" date="2015-06" db="UniProtKB">
        <authorList>
            <consortium name="EnsemblPlants"/>
        </authorList>
    </citation>
    <scope>IDENTIFICATION</scope>
</reference>
<organism evidence="1">
    <name type="scientific">Aegilops tauschii</name>
    <name type="common">Tausch's goatgrass</name>
    <name type="synonym">Aegilops squarrosa</name>
    <dbReference type="NCBI Taxonomy" id="37682"/>
    <lineage>
        <taxon>Eukaryota</taxon>
        <taxon>Viridiplantae</taxon>
        <taxon>Streptophyta</taxon>
        <taxon>Embryophyta</taxon>
        <taxon>Tracheophyta</taxon>
        <taxon>Spermatophyta</taxon>
        <taxon>Magnoliopsida</taxon>
        <taxon>Liliopsida</taxon>
        <taxon>Poales</taxon>
        <taxon>Poaceae</taxon>
        <taxon>BOP clade</taxon>
        <taxon>Pooideae</taxon>
        <taxon>Triticodae</taxon>
        <taxon>Triticeae</taxon>
        <taxon>Triticinae</taxon>
        <taxon>Aegilops</taxon>
    </lineage>
</organism>